<evidence type="ECO:0000313" key="2">
    <source>
        <dbReference type="EMBL" id="OAN37097.1"/>
    </source>
</evidence>
<dbReference type="SMART" id="SM01065">
    <property type="entry name" value="CBM_2"/>
    <property type="match status" value="1"/>
</dbReference>
<name>A0A178LUZ6_9CHLR</name>
<feature type="domain" description="CBM20" evidence="1">
    <location>
        <begin position="6"/>
        <end position="101"/>
    </location>
</feature>
<proteinExistence type="predicted"/>
<dbReference type="OrthoDB" id="9811945at2"/>
<dbReference type="RefSeq" id="WP_066791423.1">
    <property type="nucleotide sequence ID" value="NZ_LWQS01000114.1"/>
</dbReference>
<dbReference type="Proteomes" id="UP000078287">
    <property type="component" value="Unassembled WGS sequence"/>
</dbReference>
<accession>A0A178LUZ6</accession>
<dbReference type="InterPro" id="IPR032640">
    <property type="entry name" value="AMPK1_CBM"/>
</dbReference>
<organism evidence="2 3">
    <name type="scientific">Chloroflexus islandicus</name>
    <dbReference type="NCBI Taxonomy" id="1707952"/>
    <lineage>
        <taxon>Bacteria</taxon>
        <taxon>Bacillati</taxon>
        <taxon>Chloroflexota</taxon>
        <taxon>Chloroflexia</taxon>
        <taxon>Chloroflexales</taxon>
        <taxon>Chloroflexineae</taxon>
        <taxon>Chloroflexaceae</taxon>
        <taxon>Chloroflexus</taxon>
    </lineage>
</organism>
<dbReference type="GO" id="GO:2001070">
    <property type="term" value="F:starch binding"/>
    <property type="evidence" value="ECO:0007669"/>
    <property type="project" value="InterPro"/>
</dbReference>
<dbReference type="AlphaFoldDB" id="A0A178LUZ6"/>
<protein>
    <submittedName>
        <fullName evidence="2">Glycoside hydrolase family 13</fullName>
    </submittedName>
</protein>
<gene>
    <name evidence="2" type="ORF">A6A03_05490</name>
</gene>
<evidence type="ECO:0000259" key="1">
    <source>
        <dbReference type="PROSITE" id="PS51166"/>
    </source>
</evidence>
<dbReference type="InterPro" id="IPR014756">
    <property type="entry name" value="Ig_E-set"/>
</dbReference>
<comment type="caution">
    <text evidence="2">The sequence shown here is derived from an EMBL/GenBank/DDBJ whole genome shotgun (WGS) entry which is preliminary data.</text>
</comment>
<sequence length="131" mass="14611">MITKRLGPAGKVRVTFSLPSALWADTIYLVGDFNGWDRRATPLRATEHGWMITLDLEAGRTYQYRYLINDNEWHNDWNADGYAPNPYGGDNSVVDTTIFAELAQEGARTVGEPIATPAPAFHTRLRLVSTG</sequence>
<keyword evidence="2" id="KW-0378">Hydrolase</keyword>
<dbReference type="GO" id="GO:0016787">
    <property type="term" value="F:hydrolase activity"/>
    <property type="evidence" value="ECO:0007669"/>
    <property type="project" value="UniProtKB-KW"/>
</dbReference>
<dbReference type="SUPFAM" id="SSF81296">
    <property type="entry name" value="E set domains"/>
    <property type="match status" value="1"/>
</dbReference>
<dbReference type="PROSITE" id="PS51166">
    <property type="entry name" value="CBM20"/>
    <property type="match status" value="1"/>
</dbReference>
<dbReference type="Gene3D" id="2.60.40.10">
    <property type="entry name" value="Immunoglobulins"/>
    <property type="match status" value="1"/>
</dbReference>
<dbReference type="STRING" id="1707952.A6A03_05490"/>
<dbReference type="Pfam" id="PF16561">
    <property type="entry name" value="AMPK1_CBM"/>
    <property type="match status" value="1"/>
</dbReference>
<dbReference type="InterPro" id="IPR002044">
    <property type="entry name" value="CBM20"/>
</dbReference>
<evidence type="ECO:0000313" key="3">
    <source>
        <dbReference type="Proteomes" id="UP000078287"/>
    </source>
</evidence>
<keyword evidence="3" id="KW-1185">Reference proteome</keyword>
<dbReference type="EMBL" id="LWQS01000114">
    <property type="protein sequence ID" value="OAN37097.1"/>
    <property type="molecule type" value="Genomic_DNA"/>
</dbReference>
<dbReference type="CDD" id="cd07184">
    <property type="entry name" value="E_set_Isoamylase_like_N"/>
    <property type="match status" value="1"/>
</dbReference>
<dbReference type="InterPro" id="IPR013783">
    <property type="entry name" value="Ig-like_fold"/>
</dbReference>
<reference evidence="2 3" key="1">
    <citation type="submission" date="2016-04" db="EMBL/GenBank/DDBJ databases">
        <title>Chloroflexus islandicus sp. nov., a thermophilic filamentous anoxygenic phototrophic bacterium from geyser Strokkur (Iceland).</title>
        <authorList>
            <person name="Gaisin V.A."/>
            <person name="Kalashnikov A.M."/>
            <person name="Sukhacheva M.V."/>
            <person name="Grouzdev D.S."/>
            <person name="Ivanov T.M."/>
            <person name="Kuznetsov B."/>
            <person name="Gorlenko V.M."/>
        </authorList>
    </citation>
    <scope>NUCLEOTIDE SEQUENCE [LARGE SCALE GENOMIC DNA]</scope>
    <source>
        <strain evidence="3">isl-2</strain>
    </source>
</reference>